<reference evidence="1 2" key="1">
    <citation type="submission" date="2018-08" db="EMBL/GenBank/DDBJ databases">
        <title>Genome and evolution of the arbuscular mycorrhizal fungus Diversispora epigaea (formerly Glomus versiforme) and its bacterial endosymbionts.</title>
        <authorList>
            <person name="Sun X."/>
            <person name="Fei Z."/>
            <person name="Harrison M."/>
        </authorList>
    </citation>
    <scope>NUCLEOTIDE SEQUENCE [LARGE SCALE GENOMIC DNA]</scope>
    <source>
        <strain evidence="1 2">IT104</strain>
    </source>
</reference>
<gene>
    <name evidence="1" type="ORF">Glove_461g33</name>
</gene>
<dbReference type="AlphaFoldDB" id="A0A397GMZ0"/>
<keyword evidence="2" id="KW-1185">Reference proteome</keyword>
<comment type="caution">
    <text evidence="1">The sequence shown here is derived from an EMBL/GenBank/DDBJ whole genome shotgun (WGS) entry which is preliminary data.</text>
</comment>
<dbReference type="Proteomes" id="UP000266861">
    <property type="component" value="Unassembled WGS sequence"/>
</dbReference>
<evidence type="ECO:0000313" key="2">
    <source>
        <dbReference type="Proteomes" id="UP000266861"/>
    </source>
</evidence>
<name>A0A397GMZ0_9GLOM</name>
<protein>
    <submittedName>
        <fullName evidence="1">Uncharacterized protein</fullName>
    </submittedName>
</protein>
<proteinExistence type="predicted"/>
<evidence type="ECO:0000313" key="1">
    <source>
        <dbReference type="EMBL" id="RHZ52412.1"/>
    </source>
</evidence>
<dbReference type="EMBL" id="PQFF01000403">
    <property type="protein sequence ID" value="RHZ52412.1"/>
    <property type="molecule type" value="Genomic_DNA"/>
</dbReference>
<accession>A0A397GMZ0</accession>
<sequence>MGSIEEETEIRISIHSSNISPIAELKGLDNMYGFKFEVENDLYLDEYEMWLYEECLSQRLTWKNYSKSP</sequence>
<organism evidence="1 2">
    <name type="scientific">Diversispora epigaea</name>
    <dbReference type="NCBI Taxonomy" id="1348612"/>
    <lineage>
        <taxon>Eukaryota</taxon>
        <taxon>Fungi</taxon>
        <taxon>Fungi incertae sedis</taxon>
        <taxon>Mucoromycota</taxon>
        <taxon>Glomeromycotina</taxon>
        <taxon>Glomeromycetes</taxon>
        <taxon>Diversisporales</taxon>
        <taxon>Diversisporaceae</taxon>
        <taxon>Diversispora</taxon>
    </lineage>
</organism>